<dbReference type="FunFam" id="3.40.50.300:FF:000127">
    <property type="entry name" value="Ribose import ATP-binding protein RbsA"/>
    <property type="match status" value="1"/>
</dbReference>
<keyword evidence="6" id="KW-0677">Repeat</keyword>
<dbReference type="InterPro" id="IPR027417">
    <property type="entry name" value="P-loop_NTPase"/>
</dbReference>
<protein>
    <submittedName>
        <fullName evidence="12">Monosaccharide ABC transporter ATP-binding protein, CUT2 family</fullName>
    </submittedName>
</protein>
<dbReference type="SUPFAM" id="SSF52540">
    <property type="entry name" value="P-loop containing nucleoside triphosphate hydrolases"/>
    <property type="match status" value="2"/>
</dbReference>
<evidence type="ECO:0000256" key="5">
    <source>
        <dbReference type="ARBA" id="ARBA00022597"/>
    </source>
</evidence>
<dbReference type="PANTHER" id="PTHR43790">
    <property type="entry name" value="CARBOHYDRATE TRANSPORT ATP-BINDING PROTEIN MG119-RELATED"/>
    <property type="match status" value="1"/>
</dbReference>
<dbReference type="InterPro" id="IPR003439">
    <property type="entry name" value="ABC_transporter-like_ATP-bd"/>
</dbReference>
<evidence type="ECO:0000259" key="11">
    <source>
        <dbReference type="PROSITE" id="PS50893"/>
    </source>
</evidence>
<keyword evidence="9" id="KW-1278">Translocase</keyword>
<dbReference type="STRING" id="1387277.SAMN06295998_10568"/>
<dbReference type="RefSeq" id="WP_218673206.1">
    <property type="nucleotide sequence ID" value="NZ_FWYD01000005.1"/>
</dbReference>
<evidence type="ECO:0000256" key="1">
    <source>
        <dbReference type="ARBA" id="ARBA00004202"/>
    </source>
</evidence>
<evidence type="ECO:0000256" key="3">
    <source>
        <dbReference type="ARBA" id="ARBA00022448"/>
    </source>
</evidence>
<comment type="subcellular location">
    <subcellularLocation>
        <location evidence="2">Cell inner membrane</location>
    </subcellularLocation>
    <subcellularLocation>
        <location evidence="1">Cell membrane</location>
        <topology evidence="1">Peripheral membrane protein</topology>
    </subcellularLocation>
</comment>
<evidence type="ECO:0000256" key="7">
    <source>
        <dbReference type="ARBA" id="ARBA00022741"/>
    </source>
</evidence>
<keyword evidence="3" id="KW-0813">Transport</keyword>
<dbReference type="CDD" id="cd03215">
    <property type="entry name" value="ABC_Carb_Monos_II"/>
    <property type="match status" value="1"/>
</dbReference>
<dbReference type="PROSITE" id="PS00211">
    <property type="entry name" value="ABC_TRANSPORTER_1"/>
    <property type="match status" value="1"/>
</dbReference>
<dbReference type="PROSITE" id="PS50893">
    <property type="entry name" value="ABC_TRANSPORTER_2"/>
    <property type="match status" value="2"/>
</dbReference>
<evidence type="ECO:0000256" key="10">
    <source>
        <dbReference type="ARBA" id="ARBA00023136"/>
    </source>
</evidence>
<keyword evidence="13" id="KW-1185">Reference proteome</keyword>
<dbReference type="Gene3D" id="3.40.50.300">
    <property type="entry name" value="P-loop containing nucleotide triphosphate hydrolases"/>
    <property type="match status" value="2"/>
</dbReference>
<feature type="domain" description="ABC transporter" evidence="11">
    <location>
        <begin position="247"/>
        <end position="497"/>
    </location>
</feature>
<sequence length="508" mass="55350">MSYLVEMKGIEKRFPGVHALKSVQFSLKPGEVHALMGENGAGKSTLMKIMSGIYARDGGEMFVDGNPVTPDSPRAAQDLGIGIIHQELSLMNDLTAAQNVLIGREPRRSFGRLDEAALNKKTAEIFASLQLAMDPRTQVSTQTIARQQLIEIAKALSYNPRVLIMDEPTAALNDAEIAELFKVIERLKADGVGIVYISHRMDEIKRIADRVTILRDGAYIDTVDAADTPLSKIIQLMVGREVTQNAPVFPDTSQSPVALEVRNLSRGKDVRDVSFDVRKGEILGFAGLMGAGRTEVARIIFGADPRDAGEILVGGQPVNIRTPHAAVDAGIGYLSEDRKHFGLAVDMTVRANIAMANMDQFTNRAGVLDEAAMKRIAVKYIERLGIRTPSDMQDVRLLSGGNQQKVVIAKWLLRDCDVLIFDEPTRGIDVGAKSEIYALLEDLAAQGRAIIVISSELPEVMRLSHRIAVMCEGRLTGILPGGANTTQEDIMELATQRESALVGAEETR</sequence>
<dbReference type="CDD" id="cd03216">
    <property type="entry name" value="ABC_Carb_Monos_I"/>
    <property type="match status" value="1"/>
</dbReference>
<dbReference type="GO" id="GO:0015749">
    <property type="term" value="P:monosaccharide transmembrane transport"/>
    <property type="evidence" value="ECO:0007669"/>
    <property type="project" value="UniProtKB-ARBA"/>
</dbReference>
<evidence type="ECO:0000256" key="6">
    <source>
        <dbReference type="ARBA" id="ARBA00022737"/>
    </source>
</evidence>
<dbReference type="InterPro" id="IPR017871">
    <property type="entry name" value="ABC_transporter-like_CS"/>
</dbReference>
<proteinExistence type="predicted"/>
<evidence type="ECO:0000256" key="9">
    <source>
        <dbReference type="ARBA" id="ARBA00022967"/>
    </source>
</evidence>
<reference evidence="12 13" key="1">
    <citation type="submission" date="2017-04" db="EMBL/GenBank/DDBJ databases">
        <authorList>
            <person name="Afonso C.L."/>
            <person name="Miller P.J."/>
            <person name="Scott M.A."/>
            <person name="Spackman E."/>
            <person name="Goraichik I."/>
            <person name="Dimitrov K.M."/>
            <person name="Suarez D.L."/>
            <person name="Swayne D.E."/>
        </authorList>
    </citation>
    <scope>NUCLEOTIDE SEQUENCE [LARGE SCALE GENOMIC DNA]</scope>
    <source>
        <strain evidence="12 13">CGMCC 1.12644</strain>
    </source>
</reference>
<dbReference type="GO" id="GO:0005524">
    <property type="term" value="F:ATP binding"/>
    <property type="evidence" value="ECO:0007669"/>
    <property type="project" value="UniProtKB-KW"/>
</dbReference>
<evidence type="ECO:0000256" key="8">
    <source>
        <dbReference type="ARBA" id="ARBA00022840"/>
    </source>
</evidence>
<dbReference type="PANTHER" id="PTHR43790:SF3">
    <property type="entry name" value="D-ALLOSE IMPORT ATP-BINDING PROTEIN ALSA-RELATED"/>
    <property type="match status" value="1"/>
</dbReference>
<dbReference type="GO" id="GO:0016887">
    <property type="term" value="F:ATP hydrolysis activity"/>
    <property type="evidence" value="ECO:0007669"/>
    <property type="project" value="InterPro"/>
</dbReference>
<accession>A0A1W2BXA7</accession>
<keyword evidence="7" id="KW-0547">Nucleotide-binding</keyword>
<evidence type="ECO:0000313" key="12">
    <source>
        <dbReference type="EMBL" id="SMC77511.1"/>
    </source>
</evidence>
<name>A0A1W2BXA7_9RHOB</name>
<dbReference type="Pfam" id="PF00005">
    <property type="entry name" value="ABC_tran"/>
    <property type="match status" value="2"/>
</dbReference>
<dbReference type="GO" id="GO:0005886">
    <property type="term" value="C:plasma membrane"/>
    <property type="evidence" value="ECO:0007669"/>
    <property type="project" value="UniProtKB-SubCell"/>
</dbReference>
<organism evidence="12 13">
    <name type="scientific">Primorskyibacter flagellatus</name>
    <dbReference type="NCBI Taxonomy" id="1387277"/>
    <lineage>
        <taxon>Bacteria</taxon>
        <taxon>Pseudomonadati</taxon>
        <taxon>Pseudomonadota</taxon>
        <taxon>Alphaproteobacteria</taxon>
        <taxon>Rhodobacterales</taxon>
        <taxon>Roseobacteraceae</taxon>
        <taxon>Primorskyibacter</taxon>
    </lineage>
</organism>
<dbReference type="AlphaFoldDB" id="A0A1W2BXA7"/>
<keyword evidence="4" id="KW-1003">Cell membrane</keyword>
<evidence type="ECO:0000256" key="2">
    <source>
        <dbReference type="ARBA" id="ARBA00004533"/>
    </source>
</evidence>
<dbReference type="EMBL" id="FWYD01000005">
    <property type="protein sequence ID" value="SMC77511.1"/>
    <property type="molecule type" value="Genomic_DNA"/>
</dbReference>
<evidence type="ECO:0000256" key="4">
    <source>
        <dbReference type="ARBA" id="ARBA00022475"/>
    </source>
</evidence>
<keyword evidence="10" id="KW-0472">Membrane</keyword>
<dbReference type="FunFam" id="3.40.50.300:FF:000126">
    <property type="entry name" value="Galactose/methyl galactoside import ATP-binding protein MglA"/>
    <property type="match status" value="1"/>
</dbReference>
<feature type="domain" description="ABC transporter" evidence="11">
    <location>
        <begin position="5"/>
        <end position="241"/>
    </location>
</feature>
<evidence type="ECO:0000313" key="13">
    <source>
        <dbReference type="Proteomes" id="UP000192330"/>
    </source>
</evidence>
<dbReference type="SMART" id="SM00382">
    <property type="entry name" value="AAA"/>
    <property type="match status" value="2"/>
</dbReference>
<dbReference type="InterPro" id="IPR003593">
    <property type="entry name" value="AAA+_ATPase"/>
</dbReference>
<gene>
    <name evidence="12" type="ORF">SAMN06295998_10568</name>
</gene>
<keyword evidence="8 12" id="KW-0067">ATP-binding</keyword>
<keyword evidence="5" id="KW-0762">Sugar transport</keyword>
<dbReference type="Proteomes" id="UP000192330">
    <property type="component" value="Unassembled WGS sequence"/>
</dbReference>
<dbReference type="InterPro" id="IPR050107">
    <property type="entry name" value="ABC_carbohydrate_import_ATPase"/>
</dbReference>